<dbReference type="AlphaFoldDB" id="A0A2N3KW97"/>
<dbReference type="NCBIfam" id="TIGR01843">
    <property type="entry name" value="type_I_hlyD"/>
    <property type="match status" value="1"/>
</dbReference>
<dbReference type="Pfam" id="PF26002">
    <property type="entry name" value="Beta-barrel_AprE"/>
    <property type="match status" value="1"/>
</dbReference>
<evidence type="ECO:0000256" key="8">
    <source>
        <dbReference type="ARBA" id="ARBA00023136"/>
    </source>
</evidence>
<dbReference type="EMBL" id="NWTK01000004">
    <property type="protein sequence ID" value="PKR54842.1"/>
    <property type="molecule type" value="Genomic_DNA"/>
</dbReference>
<gene>
    <name evidence="13" type="ORF">COO20_08385</name>
</gene>
<comment type="caution">
    <text evidence="13">The sequence shown here is derived from an EMBL/GenBank/DDBJ whole genome shotgun (WGS) entry which is preliminary data.</text>
</comment>
<evidence type="ECO:0000256" key="2">
    <source>
        <dbReference type="ARBA" id="ARBA00009477"/>
    </source>
</evidence>
<evidence type="ECO:0000256" key="6">
    <source>
        <dbReference type="ARBA" id="ARBA00022692"/>
    </source>
</evidence>
<evidence type="ECO:0000256" key="10">
    <source>
        <dbReference type="SAM" id="Coils"/>
    </source>
</evidence>
<evidence type="ECO:0000256" key="4">
    <source>
        <dbReference type="ARBA" id="ARBA00022475"/>
    </source>
</evidence>
<dbReference type="Gene3D" id="2.40.50.100">
    <property type="match status" value="1"/>
</dbReference>
<dbReference type="PANTHER" id="PTHR30386">
    <property type="entry name" value="MEMBRANE FUSION SUBUNIT OF EMRAB-TOLC MULTIDRUG EFFLUX PUMP"/>
    <property type="match status" value="1"/>
</dbReference>
<dbReference type="Proteomes" id="UP000233597">
    <property type="component" value="Unassembled WGS sequence"/>
</dbReference>
<evidence type="ECO:0000256" key="7">
    <source>
        <dbReference type="ARBA" id="ARBA00022989"/>
    </source>
</evidence>
<dbReference type="InterPro" id="IPR010129">
    <property type="entry name" value="T1SS_HlyD"/>
</dbReference>
<keyword evidence="8 9" id="KW-0472">Membrane</keyword>
<dbReference type="Pfam" id="PF25994">
    <property type="entry name" value="HH_AprE"/>
    <property type="match status" value="1"/>
</dbReference>
<comment type="subcellular location">
    <subcellularLocation>
        <location evidence="1 9">Cell inner membrane</location>
        <topology evidence="1 9">Single-pass membrane protein</topology>
    </subcellularLocation>
</comment>
<dbReference type="PANTHER" id="PTHR30386:SF17">
    <property type="entry name" value="ALKALINE PROTEASE SECRETION PROTEIN APRE"/>
    <property type="match status" value="1"/>
</dbReference>
<feature type="coiled-coil region" evidence="10">
    <location>
        <begin position="216"/>
        <end position="286"/>
    </location>
</feature>
<feature type="domain" description="AprE-like long alpha-helical hairpin" evidence="11">
    <location>
        <begin position="96"/>
        <end position="286"/>
    </location>
</feature>
<evidence type="ECO:0000256" key="5">
    <source>
        <dbReference type="ARBA" id="ARBA00022519"/>
    </source>
</evidence>
<dbReference type="GO" id="GO:0015031">
    <property type="term" value="P:protein transport"/>
    <property type="evidence" value="ECO:0007669"/>
    <property type="project" value="InterPro"/>
</dbReference>
<dbReference type="InterPro" id="IPR050739">
    <property type="entry name" value="MFP"/>
</dbReference>
<evidence type="ECO:0000256" key="1">
    <source>
        <dbReference type="ARBA" id="ARBA00004377"/>
    </source>
</evidence>
<reference evidence="13 14" key="1">
    <citation type="submission" date="2017-09" db="EMBL/GenBank/DDBJ databases">
        <title>Biodiversity and function of Thalassospira species in the particle-attached aromatic-hydrocarbon-degrading consortia from the surface seawater of the South China Sea.</title>
        <authorList>
            <person name="Dong C."/>
            <person name="Liu R."/>
            <person name="Shao Z."/>
        </authorList>
    </citation>
    <scope>NUCLEOTIDE SEQUENCE [LARGE SCALE GENOMIC DNA]</scope>
    <source>
        <strain evidence="13 14">CSC1P2</strain>
    </source>
</reference>
<evidence type="ECO:0000313" key="14">
    <source>
        <dbReference type="Proteomes" id="UP000233597"/>
    </source>
</evidence>
<accession>A0A2N3KW97</accession>
<keyword evidence="7 9" id="KW-1133">Transmembrane helix</keyword>
<feature type="coiled-coil region" evidence="10">
    <location>
        <begin position="157"/>
        <end position="184"/>
    </location>
</feature>
<dbReference type="InterPro" id="IPR058982">
    <property type="entry name" value="Beta-barrel_AprE"/>
</dbReference>
<dbReference type="Gene3D" id="2.40.30.170">
    <property type="match status" value="1"/>
</dbReference>
<feature type="transmembrane region" description="Helical" evidence="9">
    <location>
        <begin position="21"/>
        <end position="41"/>
    </location>
</feature>
<evidence type="ECO:0000259" key="11">
    <source>
        <dbReference type="Pfam" id="PF25994"/>
    </source>
</evidence>
<evidence type="ECO:0000256" key="3">
    <source>
        <dbReference type="ARBA" id="ARBA00022448"/>
    </source>
</evidence>
<dbReference type="InterPro" id="IPR058781">
    <property type="entry name" value="HH_AprE-like"/>
</dbReference>
<evidence type="ECO:0000256" key="9">
    <source>
        <dbReference type="RuleBase" id="RU365093"/>
    </source>
</evidence>
<organism evidence="13 14">
    <name type="scientific">Thalassospira marina</name>
    <dbReference type="NCBI Taxonomy" id="2048283"/>
    <lineage>
        <taxon>Bacteria</taxon>
        <taxon>Pseudomonadati</taxon>
        <taxon>Pseudomonadota</taxon>
        <taxon>Alphaproteobacteria</taxon>
        <taxon>Rhodospirillales</taxon>
        <taxon>Thalassospiraceae</taxon>
        <taxon>Thalassospira</taxon>
    </lineage>
</organism>
<dbReference type="GO" id="GO:0005886">
    <property type="term" value="C:plasma membrane"/>
    <property type="evidence" value="ECO:0007669"/>
    <property type="project" value="UniProtKB-SubCell"/>
</dbReference>
<dbReference type="PRINTS" id="PR01490">
    <property type="entry name" value="RTXTOXIND"/>
</dbReference>
<keyword evidence="10" id="KW-0175">Coiled coil</keyword>
<keyword evidence="5 9" id="KW-0997">Cell inner membrane</keyword>
<evidence type="ECO:0000313" key="13">
    <source>
        <dbReference type="EMBL" id="PKR54842.1"/>
    </source>
</evidence>
<keyword evidence="4 9" id="KW-1003">Cell membrane</keyword>
<comment type="similarity">
    <text evidence="2 9">Belongs to the membrane fusion protein (MFP) (TC 8.A.1) family.</text>
</comment>
<keyword evidence="3 9" id="KW-0813">Transport</keyword>
<feature type="domain" description="AprE-like beta-barrel" evidence="12">
    <location>
        <begin position="328"/>
        <end position="417"/>
    </location>
</feature>
<name>A0A2N3KW97_9PROT</name>
<keyword evidence="6 9" id="KW-0812">Transmembrane</keyword>
<dbReference type="OrthoDB" id="9810980at2"/>
<protein>
    <recommendedName>
        <fullName evidence="9">Membrane fusion protein (MFP) family protein</fullName>
    </recommendedName>
</protein>
<evidence type="ECO:0000259" key="12">
    <source>
        <dbReference type="Pfam" id="PF26002"/>
    </source>
</evidence>
<sequence>MLLGNGQTGASLALASLRRHMLFGAGAVLSLFALMMVWLIFASLSGAVVAGGKIVVESNAKVVQHPDGGIVGQIFVRDGDHVKTGDMLVRLDDTRARASLGIVESQIDALSASQMRLLAERDERITPVIPAILGDRQNQRDIADLIHAETRLFEARKNSLIGEKQQLEQKRRQLNERIGGLEAQKTANMEQHRHIMDELSGLEMLFAKQLVPITRVAALRREKANLEGQHGELAAEIASIQTQIAETQMAILQLERDRRTEVLTDLSDVERQLAELKQRQIALVDQLRRTDIRAPYAGTIYQMQVHSEGGVIAAGEKIMGIVPDQDALVVEARTRPQDVDQIHPGQKAMLRFTAFNRRTTPELAGQVDFVAADLSRDEVTGESYYPVRMHIEPGELARLGDHVLIPGMPVETFIATGERTALSYFMKPLADQFARAFREE</sequence>
<proteinExistence type="inferred from homology"/>